<dbReference type="RefSeq" id="WP_152751928.1">
    <property type="nucleotide sequence ID" value="NZ_SPSE01000020.1"/>
</dbReference>
<dbReference type="PANTHER" id="PTHR30287">
    <property type="entry name" value="MEMBRANE COMPONENT OF PREDICTED ABC SUPERFAMILY METABOLITE UPTAKE TRANSPORTER"/>
    <property type="match status" value="1"/>
</dbReference>
<feature type="domain" description="ABC3 transporter permease C-terminal" evidence="7">
    <location>
        <begin position="662"/>
        <end position="768"/>
    </location>
</feature>
<name>A0A5N7J005_9CLOT</name>
<evidence type="ECO:0000256" key="4">
    <source>
        <dbReference type="ARBA" id="ARBA00022989"/>
    </source>
</evidence>
<dbReference type="Proteomes" id="UP000342249">
    <property type="component" value="Unassembled WGS sequence"/>
</dbReference>
<evidence type="ECO:0000256" key="3">
    <source>
        <dbReference type="ARBA" id="ARBA00022692"/>
    </source>
</evidence>
<evidence type="ECO:0000313" key="8">
    <source>
        <dbReference type="EMBL" id="MPQ62076.1"/>
    </source>
</evidence>
<accession>A0A5N7J005</accession>
<evidence type="ECO:0000256" key="6">
    <source>
        <dbReference type="SAM" id="Phobius"/>
    </source>
</evidence>
<evidence type="ECO:0000256" key="5">
    <source>
        <dbReference type="ARBA" id="ARBA00023136"/>
    </source>
</evidence>
<evidence type="ECO:0000313" key="9">
    <source>
        <dbReference type="Proteomes" id="UP000342249"/>
    </source>
</evidence>
<organism evidence="8 9">
    <name type="scientific">Clostridium estertheticum</name>
    <dbReference type="NCBI Taxonomy" id="238834"/>
    <lineage>
        <taxon>Bacteria</taxon>
        <taxon>Bacillati</taxon>
        <taxon>Bacillota</taxon>
        <taxon>Clostridia</taxon>
        <taxon>Eubacteriales</taxon>
        <taxon>Clostridiaceae</taxon>
        <taxon>Clostridium</taxon>
    </lineage>
</organism>
<feature type="transmembrane region" description="Helical" evidence="6">
    <location>
        <begin position="288"/>
        <end position="308"/>
    </location>
</feature>
<reference evidence="8 9" key="1">
    <citation type="journal article" date="2019" name="Lett. Appl. Microbiol.">
        <title>A case of 'blown pack' spoilage of vacuum-packaged pork likely associated with Clostridium estertheticum in Canada.</title>
        <authorList>
            <person name="Zhang P."/>
            <person name="Ward P."/>
            <person name="McMullen L.M."/>
            <person name="Yang X."/>
        </authorList>
    </citation>
    <scope>NUCLEOTIDE SEQUENCE [LARGE SCALE GENOMIC DNA]</scope>
    <source>
        <strain evidence="8 9">MA19</strain>
    </source>
</reference>
<dbReference type="EMBL" id="SPSF01000018">
    <property type="protein sequence ID" value="MPQ62076.1"/>
    <property type="molecule type" value="Genomic_DNA"/>
</dbReference>
<proteinExistence type="predicted"/>
<comment type="caution">
    <text evidence="8">The sequence shown here is derived from an EMBL/GenBank/DDBJ whole genome shotgun (WGS) entry which is preliminary data.</text>
</comment>
<feature type="transmembrane region" description="Helical" evidence="6">
    <location>
        <begin position="383"/>
        <end position="407"/>
    </location>
</feature>
<dbReference type="InterPro" id="IPR003838">
    <property type="entry name" value="ABC3_permease_C"/>
</dbReference>
<feature type="transmembrane region" description="Helical" evidence="6">
    <location>
        <begin position="658"/>
        <end position="680"/>
    </location>
</feature>
<keyword evidence="5 6" id="KW-0472">Membrane</keyword>
<comment type="subcellular location">
    <subcellularLocation>
        <location evidence="1">Cell membrane</location>
        <topology evidence="1">Multi-pass membrane protein</topology>
    </subcellularLocation>
</comment>
<dbReference type="InterPro" id="IPR038766">
    <property type="entry name" value="Membrane_comp_ABC_pdt"/>
</dbReference>
<feature type="transmembrane region" description="Helical" evidence="6">
    <location>
        <begin position="18"/>
        <end position="38"/>
    </location>
</feature>
<gene>
    <name evidence="8" type="ORF">E4V82_08115</name>
</gene>
<evidence type="ECO:0000256" key="2">
    <source>
        <dbReference type="ARBA" id="ARBA00022475"/>
    </source>
</evidence>
<keyword evidence="2" id="KW-1003">Cell membrane</keyword>
<evidence type="ECO:0000259" key="7">
    <source>
        <dbReference type="Pfam" id="PF02687"/>
    </source>
</evidence>
<dbReference type="GO" id="GO:0005886">
    <property type="term" value="C:plasma membrane"/>
    <property type="evidence" value="ECO:0007669"/>
    <property type="project" value="UniProtKB-SubCell"/>
</dbReference>
<feature type="transmembrane region" description="Helical" evidence="6">
    <location>
        <begin position="456"/>
        <end position="477"/>
    </location>
</feature>
<feature type="transmembrane region" description="Helical" evidence="6">
    <location>
        <begin position="741"/>
        <end position="766"/>
    </location>
</feature>
<keyword evidence="3 6" id="KW-0812">Transmembrane</keyword>
<dbReference type="PANTHER" id="PTHR30287:SF1">
    <property type="entry name" value="INNER MEMBRANE PROTEIN"/>
    <property type="match status" value="1"/>
</dbReference>
<keyword evidence="4 6" id="KW-1133">Transmembrane helix</keyword>
<dbReference type="AlphaFoldDB" id="A0A5N7J005"/>
<sequence length="786" mass="89800">MEYISKQIKKDFMKNKSYVLVIVLMALFTTSMFLFIRYSVDKNVKNVSEYIQAYNQEDFRFKVDVFYDKQLRQKIIRKYNISEEDIKKYGIETIIKNKNIDVSEFETQLAKKLGNKYSFMFAKRSIKKIVNGDKTYYFINNLTDINKTNLLDGRLPKKDDEIAILPGYAKKNGVNIGDTIKINETTYTITGYIYLPDYIAFVPYGELEQTFDNASFVIAGGNTFNLISGNLTEYFCGKYNKNVDARAIKSNINNNNNNNNKSFKYFEKSSKIDGDSLPTMGLNSNRSLAFTFLLSFLVVTVYVYSMFYKKFIQLYRKKFGLYKALGFTTGKIVKVLLGCTLPYIFIGNILGTVTGYFLSSVLVDRFVETYCFDGFTKGCNISTYALGIFSLPVINIIVILIYISHFYKEDASLLMKSKVIKNKMGLYKSFCNVLCRLVPEKNKVSYRMLFRKKSNIIMSFGAVAIVSTLFVTSISLYRSSGYAMDNQFEGVSYKAKSISETYTDDRDDYEDFIQVSAELLMKDEKNNFDIIGLQKNSKYMKLRNESKEITIVKDSFIISKGVSVLYNLKKGDQINLKLNGLSDNETITDVCSNGGTFMVYTSKEKLSEMLGVSKMVHNGVFYSTDTIKASNNYTKIITLDEEKAVIKVGSSSNQSSAIINQVIAVISGLVLFYLAIQAGFQDSEKDILIMRKLGYSGKEIFRMIIDVYKGLIIVFYLLTYPVAMYISKSIHVSISKQTNDYIPFCTNIFIFVAGFILILTCYELIVTCFKLQMSKKLNQLQYNSFT</sequence>
<feature type="domain" description="ABC3 transporter permease C-terminal" evidence="7">
    <location>
        <begin position="291"/>
        <end position="403"/>
    </location>
</feature>
<dbReference type="Pfam" id="PF02687">
    <property type="entry name" value="FtsX"/>
    <property type="match status" value="2"/>
</dbReference>
<feature type="transmembrane region" description="Helical" evidence="6">
    <location>
        <begin position="341"/>
        <end position="363"/>
    </location>
</feature>
<protein>
    <submittedName>
        <fullName evidence="8">ABC transporter permease</fullName>
    </submittedName>
</protein>
<evidence type="ECO:0000256" key="1">
    <source>
        <dbReference type="ARBA" id="ARBA00004651"/>
    </source>
</evidence>